<dbReference type="GO" id="GO:0000287">
    <property type="term" value="F:magnesium ion binding"/>
    <property type="evidence" value="ECO:0007669"/>
    <property type="project" value="UniProtKB-UniRule"/>
</dbReference>
<organism evidence="7 8">
    <name type="scientific">Aureimonas ureilytica</name>
    <dbReference type="NCBI Taxonomy" id="401562"/>
    <lineage>
        <taxon>Bacteria</taxon>
        <taxon>Pseudomonadati</taxon>
        <taxon>Pseudomonadota</taxon>
        <taxon>Alphaproteobacteria</taxon>
        <taxon>Hyphomicrobiales</taxon>
        <taxon>Aurantimonadaceae</taxon>
        <taxon>Aureimonas</taxon>
    </lineage>
</organism>
<gene>
    <name evidence="5" type="primary">dut</name>
    <name evidence="7" type="ORF">NS365_04835</name>
</gene>
<dbReference type="PANTHER" id="PTHR11241:SF0">
    <property type="entry name" value="DEOXYURIDINE 5'-TRIPHOSPHATE NUCLEOTIDOHYDROLASE"/>
    <property type="match status" value="1"/>
</dbReference>
<dbReference type="SUPFAM" id="SSF51283">
    <property type="entry name" value="dUTPase-like"/>
    <property type="match status" value="1"/>
</dbReference>
<keyword evidence="3 5" id="KW-0546">Nucleotide metabolism</keyword>
<evidence type="ECO:0000256" key="3">
    <source>
        <dbReference type="ARBA" id="ARBA00023080"/>
    </source>
</evidence>
<dbReference type="HAMAP" id="MF_00116">
    <property type="entry name" value="dUTPase_bact"/>
    <property type="match status" value="1"/>
</dbReference>
<name>A0A175RTK3_9HYPH</name>
<feature type="binding site" evidence="5">
    <location>
        <begin position="87"/>
        <end position="89"/>
    </location>
    <ligand>
        <name>substrate</name>
    </ligand>
</feature>
<evidence type="ECO:0000259" key="6">
    <source>
        <dbReference type="Pfam" id="PF00692"/>
    </source>
</evidence>
<comment type="caution">
    <text evidence="7">The sequence shown here is derived from an EMBL/GenBank/DDBJ whole genome shotgun (WGS) entry which is preliminary data.</text>
</comment>
<evidence type="ECO:0000313" key="8">
    <source>
        <dbReference type="Proteomes" id="UP000078529"/>
    </source>
</evidence>
<dbReference type="NCBIfam" id="TIGR00576">
    <property type="entry name" value="dut"/>
    <property type="match status" value="1"/>
</dbReference>
<protein>
    <recommendedName>
        <fullName evidence="5">Deoxyuridine 5'-triphosphate nucleotidohydrolase</fullName>
        <shortName evidence="5">dUTPase</shortName>
        <ecNumber evidence="5">3.6.1.23</ecNumber>
    </recommendedName>
    <alternativeName>
        <fullName evidence="5">dUTP pyrophosphatase</fullName>
    </alternativeName>
</protein>
<dbReference type="UniPathway" id="UPA00610">
    <property type="reaction ID" value="UER00666"/>
</dbReference>
<keyword evidence="5" id="KW-0460">Magnesium</keyword>
<proteinExistence type="inferred from homology"/>
<sequence length="151" mass="15558">MTKGPTIGIRRLPHAEGLELPAYASSGAAGADLRAAVSEDLTIPPLGRALVPSGLVFDIPEGFEIQVRPRSGLAARHGVTVLNAPGTVDCDYRGEVMAILVNLSAEPFTVTRGERIAQLVVAPAPQARFAEVESVGETARGAGGFGSTGRA</sequence>
<evidence type="ECO:0000256" key="2">
    <source>
        <dbReference type="ARBA" id="ARBA00022801"/>
    </source>
</evidence>
<dbReference type="PATRIC" id="fig|401562.4.peg.545"/>
<comment type="catalytic activity">
    <reaction evidence="4 5">
        <text>dUTP + H2O = dUMP + diphosphate + H(+)</text>
        <dbReference type="Rhea" id="RHEA:10248"/>
        <dbReference type="ChEBI" id="CHEBI:15377"/>
        <dbReference type="ChEBI" id="CHEBI:15378"/>
        <dbReference type="ChEBI" id="CHEBI:33019"/>
        <dbReference type="ChEBI" id="CHEBI:61555"/>
        <dbReference type="ChEBI" id="CHEBI:246422"/>
        <dbReference type="EC" id="3.6.1.23"/>
    </reaction>
</comment>
<dbReference type="PANTHER" id="PTHR11241">
    <property type="entry name" value="DEOXYURIDINE 5'-TRIPHOSPHATE NUCLEOTIDOHYDROLASE"/>
    <property type="match status" value="1"/>
</dbReference>
<dbReference type="NCBIfam" id="NF001862">
    <property type="entry name" value="PRK00601.1"/>
    <property type="match status" value="1"/>
</dbReference>
<comment type="function">
    <text evidence="5">This enzyme is involved in nucleotide metabolism: it produces dUMP, the immediate precursor of thymidine nucleotides and it decreases the intracellular concentration of dUTP so that uracil cannot be incorporated into DNA.</text>
</comment>
<evidence type="ECO:0000256" key="1">
    <source>
        <dbReference type="ARBA" id="ARBA00006581"/>
    </source>
</evidence>
<accession>A0A175RTK3</accession>
<dbReference type="GO" id="GO:0004170">
    <property type="term" value="F:dUTP diphosphatase activity"/>
    <property type="evidence" value="ECO:0007669"/>
    <property type="project" value="UniProtKB-UniRule"/>
</dbReference>
<feature type="binding site" evidence="5">
    <location>
        <position position="83"/>
    </location>
    <ligand>
        <name>substrate</name>
    </ligand>
</feature>
<evidence type="ECO:0000313" key="7">
    <source>
        <dbReference type="EMBL" id="KTR07155.1"/>
    </source>
</evidence>
<comment type="caution">
    <text evidence="5">Lacks conserved residue(s) required for the propagation of feature annotation.</text>
</comment>
<evidence type="ECO:0000256" key="4">
    <source>
        <dbReference type="ARBA" id="ARBA00047686"/>
    </source>
</evidence>
<dbReference type="Pfam" id="PF00692">
    <property type="entry name" value="dUTPase"/>
    <property type="match status" value="1"/>
</dbReference>
<dbReference type="EC" id="3.6.1.23" evidence="5"/>
<dbReference type="CDD" id="cd07557">
    <property type="entry name" value="trimeric_dUTPase"/>
    <property type="match status" value="1"/>
</dbReference>
<dbReference type="RefSeq" id="WP_058599154.1">
    <property type="nucleotide sequence ID" value="NZ_LDQA01000012.1"/>
</dbReference>
<feature type="binding site" evidence="5">
    <location>
        <begin position="70"/>
        <end position="72"/>
    </location>
    <ligand>
        <name>substrate</name>
    </ligand>
</feature>
<reference evidence="7 8" key="1">
    <citation type="journal article" date="2016" name="Front. Microbiol.">
        <title>Genomic Resource of Rice Seed Associated Bacteria.</title>
        <authorList>
            <person name="Midha S."/>
            <person name="Bansal K."/>
            <person name="Sharma S."/>
            <person name="Kumar N."/>
            <person name="Patil P.P."/>
            <person name="Chaudhry V."/>
            <person name="Patil P.B."/>
        </authorList>
    </citation>
    <scope>NUCLEOTIDE SEQUENCE [LARGE SCALE GENOMIC DNA]</scope>
    <source>
        <strain evidence="7 8">NS365</strain>
    </source>
</reference>
<keyword evidence="5" id="KW-0479">Metal-binding</keyword>
<keyword evidence="8" id="KW-1185">Reference proteome</keyword>
<dbReference type="InterPro" id="IPR008181">
    <property type="entry name" value="dUTPase"/>
</dbReference>
<comment type="cofactor">
    <cofactor evidence="5">
        <name>Mg(2+)</name>
        <dbReference type="ChEBI" id="CHEBI:18420"/>
    </cofactor>
</comment>
<dbReference type="InterPro" id="IPR033704">
    <property type="entry name" value="dUTPase_trimeric"/>
</dbReference>
<feature type="domain" description="dUTPase-like" evidence="6">
    <location>
        <begin position="19"/>
        <end position="149"/>
    </location>
</feature>
<dbReference type="GO" id="GO:0006226">
    <property type="term" value="P:dUMP biosynthetic process"/>
    <property type="evidence" value="ECO:0007669"/>
    <property type="project" value="UniProtKB-UniRule"/>
</dbReference>
<dbReference type="AlphaFoldDB" id="A0A175RTK3"/>
<dbReference type="GO" id="GO:0046081">
    <property type="term" value="P:dUTP catabolic process"/>
    <property type="evidence" value="ECO:0007669"/>
    <property type="project" value="InterPro"/>
</dbReference>
<dbReference type="Proteomes" id="UP000078529">
    <property type="component" value="Unassembled WGS sequence"/>
</dbReference>
<comment type="pathway">
    <text evidence="5">Pyrimidine metabolism; dUMP biosynthesis; dUMP from dCTP (dUTP route): step 2/2.</text>
</comment>
<comment type="similarity">
    <text evidence="1 5">Belongs to the dUTPase family.</text>
</comment>
<dbReference type="InterPro" id="IPR029054">
    <property type="entry name" value="dUTPase-like"/>
</dbReference>
<dbReference type="EMBL" id="LDQA01000012">
    <property type="protein sequence ID" value="KTR07155.1"/>
    <property type="molecule type" value="Genomic_DNA"/>
</dbReference>
<keyword evidence="2 5" id="KW-0378">Hydrolase</keyword>
<dbReference type="InterPro" id="IPR036157">
    <property type="entry name" value="dUTPase-like_sf"/>
</dbReference>
<dbReference type="Gene3D" id="2.70.40.10">
    <property type="match status" value="1"/>
</dbReference>
<evidence type="ECO:0000256" key="5">
    <source>
        <dbReference type="HAMAP-Rule" id="MF_00116"/>
    </source>
</evidence>